<organism evidence="1 2">
    <name type="scientific">Metarhizium robertsii</name>
    <dbReference type="NCBI Taxonomy" id="568076"/>
    <lineage>
        <taxon>Eukaryota</taxon>
        <taxon>Fungi</taxon>
        <taxon>Dikarya</taxon>
        <taxon>Ascomycota</taxon>
        <taxon>Pezizomycotina</taxon>
        <taxon>Sordariomycetes</taxon>
        <taxon>Hypocreomycetidae</taxon>
        <taxon>Hypocreales</taxon>
        <taxon>Clavicipitaceae</taxon>
        <taxon>Metarhizium</taxon>
    </lineage>
</organism>
<evidence type="ECO:0000313" key="2">
    <source>
        <dbReference type="Proteomes" id="UP000030151"/>
    </source>
</evidence>
<sequence length="86" mass="9720">MALPAYVDVHRNETKALHTYGISGSRCSVVGIRRNMTLELDENRKKKGKLIKRETLWAQAEDEGRLDEQMANGSKTTEKFSRLAAV</sequence>
<dbReference type="Proteomes" id="UP000030151">
    <property type="component" value="Unassembled WGS sequence"/>
</dbReference>
<dbReference type="HOGENOM" id="CLU_2498336_0_0_1"/>
<dbReference type="EMBL" id="JELW01000001">
    <property type="protein sequence ID" value="EXV05501.1"/>
    <property type="molecule type" value="Genomic_DNA"/>
</dbReference>
<accession>A0A0A1V7E0</accession>
<protein>
    <submittedName>
        <fullName evidence="1">Uncharacterized protein</fullName>
    </submittedName>
</protein>
<evidence type="ECO:0000313" key="1">
    <source>
        <dbReference type="EMBL" id="EXV05501.1"/>
    </source>
</evidence>
<reference evidence="1 2" key="1">
    <citation type="submission" date="2014-02" db="EMBL/GenBank/DDBJ databases">
        <title>The genome sequence of the entomopathogenic fungus Metarhizium robertsii ARSEF 2575.</title>
        <authorList>
            <person name="Giuliano Garisto Donzelli B."/>
            <person name="Roe B.A."/>
            <person name="Macmil S.L."/>
            <person name="Krasnoff S.B."/>
            <person name="Gibson D.M."/>
        </authorList>
    </citation>
    <scope>NUCLEOTIDE SEQUENCE [LARGE SCALE GENOMIC DNA]</scope>
    <source>
        <strain evidence="1 2">ARSEF 2575</strain>
    </source>
</reference>
<comment type="caution">
    <text evidence="1">The sequence shown here is derived from an EMBL/GenBank/DDBJ whole genome shotgun (WGS) entry which is preliminary data.</text>
</comment>
<dbReference type="AlphaFoldDB" id="A0A0A1V7E0"/>
<gene>
    <name evidence="1" type="ORF">X797_000216</name>
</gene>
<name>A0A0A1V7E0_9HYPO</name>
<proteinExistence type="predicted"/>